<dbReference type="PANTHER" id="PTHR35546">
    <property type="entry name" value="F-BOX PROTEIN INTERACTION DOMAIN PROTEIN-RELATED"/>
    <property type="match status" value="1"/>
</dbReference>
<dbReference type="Pfam" id="PF24750">
    <property type="entry name" value="b-prop_At3g26010-like"/>
    <property type="match status" value="1"/>
</dbReference>
<reference evidence="2" key="1">
    <citation type="journal article" date="2016" name="Nat. Genet.">
        <title>A high-quality carrot genome assembly provides new insights into carotenoid accumulation and asterid genome evolution.</title>
        <authorList>
            <person name="Iorizzo M."/>
            <person name="Ellison S."/>
            <person name="Senalik D."/>
            <person name="Zeng P."/>
            <person name="Satapoomin P."/>
            <person name="Huang J."/>
            <person name="Bowman M."/>
            <person name="Iovene M."/>
            <person name="Sanseverino W."/>
            <person name="Cavagnaro P."/>
            <person name="Yildiz M."/>
            <person name="Macko-Podgorni A."/>
            <person name="Moranska E."/>
            <person name="Grzebelus E."/>
            <person name="Grzebelus D."/>
            <person name="Ashrafi H."/>
            <person name="Zheng Z."/>
            <person name="Cheng S."/>
            <person name="Spooner D."/>
            <person name="Van Deynze A."/>
            <person name="Simon P."/>
        </authorList>
    </citation>
    <scope>NUCLEOTIDE SEQUENCE [LARGE SCALE GENOMIC DNA]</scope>
    <source>
        <tissue evidence="2">Leaf</tissue>
    </source>
</reference>
<dbReference type="AlphaFoldDB" id="A0A164VU10"/>
<gene>
    <name evidence="2" type="ORF">DCAR_021781</name>
    <name evidence="3" type="ORF">DCAR_0624426</name>
</gene>
<organism evidence="2">
    <name type="scientific">Daucus carota subsp. sativus</name>
    <name type="common">Carrot</name>
    <dbReference type="NCBI Taxonomy" id="79200"/>
    <lineage>
        <taxon>Eukaryota</taxon>
        <taxon>Viridiplantae</taxon>
        <taxon>Streptophyta</taxon>
        <taxon>Embryophyta</taxon>
        <taxon>Tracheophyta</taxon>
        <taxon>Spermatophyta</taxon>
        <taxon>Magnoliopsida</taxon>
        <taxon>eudicotyledons</taxon>
        <taxon>Gunneridae</taxon>
        <taxon>Pentapetalae</taxon>
        <taxon>asterids</taxon>
        <taxon>campanulids</taxon>
        <taxon>Apiales</taxon>
        <taxon>Apiaceae</taxon>
        <taxon>Apioideae</taxon>
        <taxon>Scandiceae</taxon>
        <taxon>Daucinae</taxon>
        <taxon>Daucus</taxon>
        <taxon>Daucus sect. Daucus</taxon>
    </lineage>
</organism>
<dbReference type="InterPro" id="IPR055290">
    <property type="entry name" value="At3g26010-like"/>
</dbReference>
<dbReference type="EMBL" id="LNRQ01000006">
    <property type="protein sequence ID" value="KZM90854.1"/>
    <property type="molecule type" value="Genomic_DNA"/>
</dbReference>
<evidence type="ECO:0000313" key="4">
    <source>
        <dbReference type="Proteomes" id="UP000077755"/>
    </source>
</evidence>
<dbReference type="Proteomes" id="UP000077755">
    <property type="component" value="Chromosome 6"/>
</dbReference>
<reference evidence="3" key="2">
    <citation type="submission" date="2022-03" db="EMBL/GenBank/DDBJ databases">
        <title>Draft title - Genomic analysis of global carrot germplasm unveils the trajectory of domestication and the origin of high carotenoid orange carrot.</title>
        <authorList>
            <person name="Iorizzo M."/>
            <person name="Ellison S."/>
            <person name="Senalik D."/>
            <person name="Macko-Podgorni A."/>
            <person name="Grzebelus D."/>
            <person name="Bostan H."/>
            <person name="Rolling W."/>
            <person name="Curaba J."/>
            <person name="Simon P."/>
        </authorList>
    </citation>
    <scope>NUCLEOTIDE SEQUENCE</scope>
    <source>
        <tissue evidence="3">Leaf</tissue>
    </source>
</reference>
<evidence type="ECO:0000313" key="2">
    <source>
        <dbReference type="EMBL" id="KZM90854.1"/>
    </source>
</evidence>
<protein>
    <recommendedName>
        <fullName evidence="1">F-box protein At3g26010-like beta-propeller domain-containing protein</fullName>
    </recommendedName>
</protein>
<sequence>MLAFDPSVSSHYKIVRLPLFEEENLFLEFDIFCSETGVWVRRAVQVNESNSLCGLSLVKNSAYLDGVLYRLLSFNSRKLVSIDLNNIDSVIVRVIDLPVVHKLAVPGCIGVSRRNIYYAYREPQSFNIWHLNEAADWVLNYELSTRKFEAYIVRKFNVQSDETVWLSPYAMHPTDDIVFIGTGDMIFALYLETSTLRLAYSTDSLTCVPGLFHPIFVYISCPVPLNNFRPVTTQKVLWSCKGEVLVTDGDVCSDNPEQCGILPEMDKFVNGVSPEFWVMPTIRSIGLKHVDVTGVGHLLHPSYKGPKF</sequence>
<keyword evidence="4" id="KW-1185">Reference proteome</keyword>
<dbReference type="Gramene" id="KZM90854">
    <property type="protein sequence ID" value="KZM90854"/>
    <property type="gene ID" value="DCAR_021781"/>
</dbReference>
<dbReference type="EMBL" id="CP093348">
    <property type="protein sequence ID" value="WOH05014.1"/>
    <property type="molecule type" value="Genomic_DNA"/>
</dbReference>
<evidence type="ECO:0000313" key="3">
    <source>
        <dbReference type="EMBL" id="WOH05014.1"/>
    </source>
</evidence>
<dbReference type="InterPro" id="IPR056592">
    <property type="entry name" value="Beta-prop_At3g26010-like"/>
</dbReference>
<dbReference type="PANTHER" id="PTHR35546:SF25">
    <property type="entry name" value="F-BOX DOMAIN-CONTAINING PROTEIN"/>
    <property type="match status" value="1"/>
</dbReference>
<dbReference type="OMA" id="KFEAYIV"/>
<accession>A0A164VU10</accession>
<feature type="domain" description="F-box protein At3g26010-like beta-propeller" evidence="1">
    <location>
        <begin position="8"/>
        <end position="181"/>
    </location>
</feature>
<name>A0A164VU10_DAUCS</name>
<evidence type="ECO:0000259" key="1">
    <source>
        <dbReference type="Pfam" id="PF24750"/>
    </source>
</evidence>
<proteinExistence type="predicted"/>